<keyword evidence="4" id="KW-0067">ATP-binding</keyword>
<dbReference type="GO" id="GO:0005737">
    <property type="term" value="C:cytoplasm"/>
    <property type="evidence" value="ECO:0007669"/>
    <property type="project" value="TreeGrafter"/>
</dbReference>
<dbReference type="GO" id="GO:0005524">
    <property type="term" value="F:ATP binding"/>
    <property type="evidence" value="ECO:0007669"/>
    <property type="project" value="UniProtKB-KW"/>
</dbReference>
<reference evidence="7" key="2">
    <citation type="submission" date="2021-02" db="EMBL/GenBank/DDBJ databases">
        <title>Aspergillus puulaauensis MK2 genome sequence.</title>
        <authorList>
            <person name="Futagami T."/>
            <person name="Mori K."/>
            <person name="Kadooka C."/>
            <person name="Tanaka T."/>
        </authorList>
    </citation>
    <scope>NUCLEOTIDE SEQUENCE</scope>
    <source>
        <strain evidence="7">MK2</strain>
    </source>
</reference>
<dbReference type="PANTHER" id="PTHR11042:SF190">
    <property type="entry name" value="MITOSIS INHIBITOR PROTEIN KINASE MIK1"/>
    <property type="match status" value="1"/>
</dbReference>
<dbReference type="KEGG" id="apuu:APUU_41615A"/>
<keyword evidence="5" id="KW-0040">ANK repeat</keyword>
<evidence type="ECO:0000259" key="6">
    <source>
        <dbReference type="PROSITE" id="PS50011"/>
    </source>
</evidence>
<keyword evidence="1" id="KW-0808">Transferase</keyword>
<organism evidence="7 8">
    <name type="scientific">Aspergillus puulaauensis</name>
    <dbReference type="NCBI Taxonomy" id="1220207"/>
    <lineage>
        <taxon>Eukaryota</taxon>
        <taxon>Fungi</taxon>
        <taxon>Dikarya</taxon>
        <taxon>Ascomycota</taxon>
        <taxon>Pezizomycotina</taxon>
        <taxon>Eurotiomycetes</taxon>
        <taxon>Eurotiomycetidae</taxon>
        <taxon>Eurotiales</taxon>
        <taxon>Aspergillaceae</taxon>
        <taxon>Aspergillus</taxon>
    </lineage>
</organism>
<dbReference type="RefSeq" id="XP_041557365.1">
    <property type="nucleotide sequence ID" value="XM_041704816.1"/>
</dbReference>
<protein>
    <recommendedName>
        <fullName evidence="6">Protein kinase domain-containing protein</fullName>
    </recommendedName>
</protein>
<dbReference type="InterPro" id="IPR000719">
    <property type="entry name" value="Prot_kinase_dom"/>
</dbReference>
<evidence type="ECO:0000256" key="5">
    <source>
        <dbReference type="PROSITE-ProRule" id="PRU00023"/>
    </source>
</evidence>
<keyword evidence="3" id="KW-0418">Kinase</keyword>
<dbReference type="GO" id="GO:0110031">
    <property type="term" value="P:negative regulation of G2/MI transition of meiotic cell cycle"/>
    <property type="evidence" value="ECO:0007669"/>
    <property type="project" value="TreeGrafter"/>
</dbReference>
<dbReference type="InterPro" id="IPR002110">
    <property type="entry name" value="Ankyrin_rpt"/>
</dbReference>
<dbReference type="CDD" id="cd00180">
    <property type="entry name" value="PKc"/>
    <property type="match status" value="1"/>
</dbReference>
<dbReference type="GO" id="GO:0004713">
    <property type="term" value="F:protein tyrosine kinase activity"/>
    <property type="evidence" value="ECO:0007669"/>
    <property type="project" value="TreeGrafter"/>
</dbReference>
<dbReference type="SMART" id="SM00248">
    <property type="entry name" value="ANK"/>
    <property type="match status" value="4"/>
</dbReference>
<keyword evidence="2" id="KW-0547">Nucleotide-binding</keyword>
<dbReference type="PROSITE" id="PS50088">
    <property type="entry name" value="ANK_REPEAT"/>
    <property type="match status" value="2"/>
</dbReference>
<dbReference type="SMART" id="SM00220">
    <property type="entry name" value="S_TKc"/>
    <property type="match status" value="1"/>
</dbReference>
<dbReference type="GO" id="GO:0005634">
    <property type="term" value="C:nucleus"/>
    <property type="evidence" value="ECO:0007669"/>
    <property type="project" value="TreeGrafter"/>
</dbReference>
<sequence>MDCQDNKFTSIVTKEDIRIKPIQGPPISRGVDKVLYTCKSLNPESFEVARKTIRIVSDNGYTSDSDNPVKAETDELEQLDHQHCVRFVDAYKADSADQGRRIYILTSPVAETDLGALLESVLSQCKPNEIPSLFRCLINGLNYIHGKGTVHMDVKPSNILLLRGHVYFTDFGAAVKGPKPGDRITERGVPRTRTEAYCAPEVEAGHQPQTSADIFSLGAVFLECLTVCCDPGYFKRFKGAYEGGDHDDEFSWAGCHAEVLEKAGQNVDKKNSGSWSKFKSMLLLCQLMMSPIGSQRPSASALFQCWTYADCLGLPKSLCSSEECRSVTTFQNLDEALQEALVAGHWLAAELLCHAGADVNTRWNVQGHASWDGTGTLLHLAASQGNTRFLTFLLDQGIGVNEADSRGSTPLYIAVGNGDEDMINALLERKPKINAVNDRLKTPLDVANGEKRRSIISLLQREGAVRGDMVCDEDSAKACRG</sequence>
<dbReference type="InterPro" id="IPR050339">
    <property type="entry name" value="CC_SR_Kinase"/>
</dbReference>
<dbReference type="EMBL" id="AP024446">
    <property type="protein sequence ID" value="BCS25171.1"/>
    <property type="molecule type" value="Genomic_DNA"/>
</dbReference>
<dbReference type="GeneID" id="64975176"/>
<evidence type="ECO:0000313" key="8">
    <source>
        <dbReference type="Proteomes" id="UP000654913"/>
    </source>
</evidence>
<dbReference type="Pfam" id="PF00069">
    <property type="entry name" value="Pkinase"/>
    <property type="match status" value="1"/>
</dbReference>
<evidence type="ECO:0000256" key="2">
    <source>
        <dbReference type="ARBA" id="ARBA00022741"/>
    </source>
</evidence>
<feature type="domain" description="Protein kinase" evidence="6">
    <location>
        <begin position="21"/>
        <end position="309"/>
    </location>
</feature>
<dbReference type="SUPFAM" id="SSF56112">
    <property type="entry name" value="Protein kinase-like (PK-like)"/>
    <property type="match status" value="1"/>
</dbReference>
<dbReference type="InterPro" id="IPR036770">
    <property type="entry name" value="Ankyrin_rpt-contain_sf"/>
</dbReference>
<dbReference type="PROSITE" id="PS50297">
    <property type="entry name" value="ANK_REP_REGION"/>
    <property type="match status" value="2"/>
</dbReference>
<evidence type="ECO:0000256" key="3">
    <source>
        <dbReference type="ARBA" id="ARBA00022777"/>
    </source>
</evidence>
<dbReference type="InterPro" id="IPR011009">
    <property type="entry name" value="Kinase-like_dom_sf"/>
</dbReference>
<feature type="repeat" description="ANK" evidence="5">
    <location>
        <begin position="406"/>
        <end position="438"/>
    </location>
</feature>
<reference evidence="7" key="1">
    <citation type="submission" date="2021-01" db="EMBL/GenBank/DDBJ databases">
        <authorList>
            <consortium name="Aspergillus puulaauensis MK2 genome sequencing consortium"/>
            <person name="Kazuki M."/>
            <person name="Futagami T."/>
        </authorList>
    </citation>
    <scope>NUCLEOTIDE SEQUENCE</scope>
    <source>
        <strain evidence="7">MK2</strain>
    </source>
</reference>
<dbReference type="PROSITE" id="PS50011">
    <property type="entry name" value="PROTEIN_KINASE_DOM"/>
    <property type="match status" value="1"/>
</dbReference>
<evidence type="ECO:0000313" key="7">
    <source>
        <dbReference type="EMBL" id="BCS25171.1"/>
    </source>
</evidence>
<dbReference type="Pfam" id="PF12796">
    <property type="entry name" value="Ank_2"/>
    <property type="match status" value="1"/>
</dbReference>
<dbReference type="Proteomes" id="UP000654913">
    <property type="component" value="Chromosome 4"/>
</dbReference>
<dbReference type="PANTHER" id="PTHR11042">
    <property type="entry name" value="EUKARYOTIC TRANSLATION INITIATION FACTOR 2-ALPHA KINASE EIF2-ALPHA KINASE -RELATED"/>
    <property type="match status" value="1"/>
</dbReference>
<dbReference type="Gene3D" id="1.10.510.10">
    <property type="entry name" value="Transferase(Phosphotransferase) domain 1"/>
    <property type="match status" value="1"/>
</dbReference>
<accession>A0A7R7XP71</accession>
<dbReference type="Gene3D" id="1.25.40.20">
    <property type="entry name" value="Ankyrin repeat-containing domain"/>
    <property type="match status" value="1"/>
</dbReference>
<name>A0A7R7XP71_9EURO</name>
<evidence type="ECO:0000256" key="4">
    <source>
        <dbReference type="ARBA" id="ARBA00022840"/>
    </source>
</evidence>
<dbReference type="OrthoDB" id="4433627at2759"/>
<gene>
    <name evidence="7" type="ORF">APUU_41615A</name>
</gene>
<evidence type="ECO:0000256" key="1">
    <source>
        <dbReference type="ARBA" id="ARBA00022679"/>
    </source>
</evidence>
<feature type="repeat" description="ANK" evidence="5">
    <location>
        <begin position="373"/>
        <end position="405"/>
    </location>
</feature>
<dbReference type="AlphaFoldDB" id="A0A7R7XP71"/>
<keyword evidence="8" id="KW-1185">Reference proteome</keyword>
<proteinExistence type="predicted"/>
<dbReference type="SUPFAM" id="SSF48403">
    <property type="entry name" value="Ankyrin repeat"/>
    <property type="match status" value="1"/>
</dbReference>